<dbReference type="Proteomes" id="UP001320706">
    <property type="component" value="Unassembled WGS sequence"/>
</dbReference>
<keyword evidence="2" id="KW-1185">Reference proteome</keyword>
<protein>
    <submittedName>
        <fullName evidence="1">Uncharacterized protein</fullName>
    </submittedName>
</protein>
<name>A0ACC3SKH0_9PEZI</name>
<dbReference type="EMBL" id="JAMKPW020000005">
    <property type="protein sequence ID" value="KAK8217437.1"/>
    <property type="molecule type" value="Genomic_DNA"/>
</dbReference>
<organism evidence="1 2">
    <name type="scientific">Zalaria obscura</name>
    <dbReference type="NCBI Taxonomy" id="2024903"/>
    <lineage>
        <taxon>Eukaryota</taxon>
        <taxon>Fungi</taxon>
        <taxon>Dikarya</taxon>
        <taxon>Ascomycota</taxon>
        <taxon>Pezizomycotina</taxon>
        <taxon>Dothideomycetes</taxon>
        <taxon>Dothideomycetidae</taxon>
        <taxon>Dothideales</taxon>
        <taxon>Zalariaceae</taxon>
        <taxon>Zalaria</taxon>
    </lineage>
</organism>
<comment type="caution">
    <text evidence="1">The sequence shown here is derived from an EMBL/GenBank/DDBJ whole genome shotgun (WGS) entry which is preliminary data.</text>
</comment>
<accession>A0ACC3SKH0</accession>
<evidence type="ECO:0000313" key="1">
    <source>
        <dbReference type="EMBL" id="KAK8217437.1"/>
    </source>
</evidence>
<evidence type="ECO:0000313" key="2">
    <source>
        <dbReference type="Proteomes" id="UP001320706"/>
    </source>
</evidence>
<proteinExistence type="predicted"/>
<gene>
    <name evidence="1" type="ORF">M8818_001193</name>
</gene>
<sequence>MGFWNTAKARLKQSKSCGPSPDNAAPPNARHGNGHAQGFLHVRVGDAFSEGRYVVKGKLGSGTYSTLWLAKDTQTETHVALKILSSDFYKGTYDLFEVEVQKTLASVSANSTHPGRKHVARMLDTFQHQGPNSKHICLVFELLGATISQQTKAAKSLRLPYQMTKHIAIQVLEALDFIHMECGVIHTDIQPSNVLIELPDPESAVAQALSPQSSTTPSITLPTPSIFTSPPPAITVRLNDFGMACWVSKHLTDHIQPSLLRAPEITLGAPWDPSVDIYNLGCLLFEFVTGQPPFPGRPSSRGSYTAEDDRLNTLMQLFGTVPEMVLRNAGRRDEFFDQKARLKRSPQRGATGASTPLEEIVRTPSPRASPRPSLSPPEAERSRSRGRSAKPLPLASASGDVVAEQAQAQSQAQAQGSEPDELPDEEVGVFCDFLKKMMATDPRERWTAGELLRHEWLKPKISASVSPDGLLCPPAG</sequence>
<reference evidence="1" key="1">
    <citation type="submission" date="2024-02" db="EMBL/GenBank/DDBJ databases">
        <title>Metagenome Assembled Genome of Zalaria obscura JY119.</title>
        <authorList>
            <person name="Vighnesh L."/>
            <person name="Jagadeeshwari U."/>
            <person name="Venkata Ramana C."/>
            <person name="Sasikala C."/>
        </authorList>
    </citation>
    <scope>NUCLEOTIDE SEQUENCE</scope>
    <source>
        <strain evidence="1">JY119</strain>
    </source>
</reference>